<evidence type="ECO:0000256" key="11">
    <source>
        <dbReference type="ARBA" id="ARBA00031642"/>
    </source>
</evidence>
<accession>A0A2S2QF70</accession>
<dbReference type="CDD" id="cd07061">
    <property type="entry name" value="HP_HAP_like"/>
    <property type="match status" value="1"/>
</dbReference>
<dbReference type="Pfam" id="PF00328">
    <property type="entry name" value="His_Phos_2"/>
    <property type="match status" value="1"/>
</dbReference>
<dbReference type="GO" id="GO:0034417">
    <property type="term" value="F:bisphosphoglycerate 3-phosphatase activity"/>
    <property type="evidence" value="ECO:0007669"/>
    <property type="project" value="UniProtKB-EC"/>
</dbReference>
<comment type="similarity">
    <text evidence="2">Belongs to the histidine acid phosphatase family. MINPP1 subfamily.</text>
</comment>
<evidence type="ECO:0000256" key="9">
    <source>
        <dbReference type="ARBA" id="ARBA00023136"/>
    </source>
</evidence>
<comment type="catalytic activity">
    <reaction evidence="12">
        <text>1D-myo-inositol 1,2,5,6-tetrakisphosphate + H2O = 1D-myo-inositol 1,2,6-trisphosphate + phosphate</text>
        <dbReference type="Rhea" id="RHEA:77119"/>
        <dbReference type="ChEBI" id="CHEBI:15377"/>
        <dbReference type="ChEBI" id="CHEBI:43474"/>
        <dbReference type="ChEBI" id="CHEBI:195535"/>
        <dbReference type="ChEBI" id="CHEBI:195537"/>
        <dbReference type="EC" id="3.1.3.62"/>
    </reaction>
    <physiologicalReaction direction="left-to-right" evidence="12">
        <dbReference type="Rhea" id="RHEA:77120"/>
    </physiologicalReaction>
</comment>
<dbReference type="InterPro" id="IPR016274">
    <property type="entry name" value="Histidine_acid_Pase_euk"/>
</dbReference>
<evidence type="ECO:0000256" key="2">
    <source>
        <dbReference type="ARBA" id="ARBA00008422"/>
    </source>
</evidence>
<evidence type="ECO:0000256" key="12">
    <source>
        <dbReference type="ARBA" id="ARBA00043668"/>
    </source>
</evidence>
<dbReference type="Proteomes" id="UP000694846">
    <property type="component" value="Unplaced"/>
</dbReference>
<feature type="signal peptide" evidence="17">
    <location>
        <begin position="1"/>
        <end position="18"/>
    </location>
</feature>
<keyword evidence="19" id="KW-1185">Reference proteome</keyword>
<evidence type="ECO:0000313" key="20">
    <source>
        <dbReference type="RefSeq" id="XP_025406685.1"/>
    </source>
</evidence>
<dbReference type="EC" id="3.1.3.62" evidence="4"/>
<evidence type="ECO:0000256" key="15">
    <source>
        <dbReference type="ARBA" id="ARBA00043832"/>
    </source>
</evidence>
<dbReference type="PIRSF" id="PIRSF000894">
    <property type="entry name" value="Acid_phosphatase"/>
    <property type="match status" value="1"/>
</dbReference>
<dbReference type="PANTHER" id="PTHR20963:SF8">
    <property type="entry name" value="MULTIPLE INOSITOL POLYPHOSPHATE PHOSPHATASE 1"/>
    <property type="match status" value="1"/>
</dbReference>
<proteinExistence type="inferred from homology"/>
<feature type="disulfide bond" evidence="16">
    <location>
        <begin position="54"/>
        <end position="372"/>
    </location>
</feature>
<keyword evidence="8" id="KW-0378">Hydrolase</keyword>
<evidence type="ECO:0000256" key="16">
    <source>
        <dbReference type="PIRSR" id="PIRSR000894-2"/>
    </source>
</evidence>
<evidence type="ECO:0000256" key="5">
    <source>
        <dbReference type="ARBA" id="ARBA00018097"/>
    </source>
</evidence>
<dbReference type="Gene3D" id="3.40.50.1240">
    <property type="entry name" value="Phosphoglycerate mutase-like"/>
    <property type="match status" value="1"/>
</dbReference>
<comment type="subcellular location">
    <subcellularLocation>
        <location evidence="1">Cell membrane</location>
    </subcellularLocation>
</comment>
<dbReference type="InterPro" id="IPR000560">
    <property type="entry name" value="His_Pase_clade-2"/>
</dbReference>
<dbReference type="PANTHER" id="PTHR20963">
    <property type="entry name" value="MULTIPLE INOSITOL POLYPHOSPHATE PHOSPHATASE-RELATED"/>
    <property type="match status" value="1"/>
</dbReference>
<keyword evidence="6" id="KW-1003">Cell membrane</keyword>
<feature type="disulfide bond" evidence="16">
    <location>
        <begin position="242"/>
        <end position="257"/>
    </location>
</feature>
<dbReference type="AlphaFoldDB" id="A0A2S2QF70"/>
<comment type="catalytic activity">
    <reaction evidence="15">
        <text>(2R)-2,3-bisphosphoglycerate + H2O = (2R)-2-phosphoglycerate + phosphate</text>
        <dbReference type="Rhea" id="RHEA:27381"/>
        <dbReference type="ChEBI" id="CHEBI:15377"/>
        <dbReference type="ChEBI" id="CHEBI:43474"/>
        <dbReference type="ChEBI" id="CHEBI:58248"/>
        <dbReference type="ChEBI" id="CHEBI:58289"/>
        <dbReference type="EC" id="3.1.3.80"/>
    </reaction>
    <physiologicalReaction direction="left-to-right" evidence="15">
        <dbReference type="Rhea" id="RHEA:27382"/>
    </physiologicalReaction>
</comment>
<dbReference type="InterPro" id="IPR033379">
    <property type="entry name" value="Acid_Pase_AS"/>
</dbReference>
<feature type="chain" id="PRO_5044579125" description="Multiple inositol polyphosphate phosphatase 1" evidence="17">
    <location>
        <begin position="19"/>
        <end position="418"/>
    </location>
</feature>
<comment type="catalytic activity">
    <reaction evidence="13">
        <text>1D-myo-inositol 1,2,4,5,6-pentakisphosphate + H2O = 1D-myo-inositol 1,2,5,6-tetrakisphosphate + phosphate</text>
        <dbReference type="Rhea" id="RHEA:77115"/>
        <dbReference type="ChEBI" id="CHEBI:15377"/>
        <dbReference type="ChEBI" id="CHEBI:43474"/>
        <dbReference type="ChEBI" id="CHEBI:57798"/>
        <dbReference type="ChEBI" id="CHEBI:195535"/>
        <dbReference type="EC" id="3.1.3.62"/>
    </reaction>
    <physiologicalReaction direction="left-to-right" evidence="13">
        <dbReference type="Rhea" id="RHEA:77116"/>
    </physiologicalReaction>
</comment>
<evidence type="ECO:0000256" key="10">
    <source>
        <dbReference type="ARBA" id="ARBA00023180"/>
    </source>
</evidence>
<keyword evidence="9" id="KW-0472">Membrane</keyword>
<dbReference type="GO" id="GO:0005886">
    <property type="term" value="C:plasma membrane"/>
    <property type="evidence" value="ECO:0007669"/>
    <property type="project" value="UniProtKB-SubCell"/>
</dbReference>
<dbReference type="SUPFAM" id="SSF53254">
    <property type="entry name" value="Phosphoglycerate mutase-like"/>
    <property type="match status" value="1"/>
</dbReference>
<evidence type="ECO:0000256" key="4">
    <source>
        <dbReference type="ARBA" id="ARBA00013040"/>
    </source>
</evidence>
<keyword evidence="7 17" id="KW-0732">Signal</keyword>
<dbReference type="GO" id="GO:0052745">
    <property type="term" value="F:inositol phosphate phosphatase activity"/>
    <property type="evidence" value="ECO:0007669"/>
    <property type="project" value="TreeGrafter"/>
</dbReference>
<dbReference type="EMBL" id="GGMS01006967">
    <property type="protein sequence ID" value="MBY76170.1"/>
    <property type="molecule type" value="Transcribed_RNA"/>
</dbReference>
<gene>
    <name evidence="18" type="primary">Minpp1_1</name>
    <name evidence="20" type="synonym">LOC112680719</name>
    <name evidence="18" type="ORF">g.122470</name>
</gene>
<evidence type="ECO:0000256" key="1">
    <source>
        <dbReference type="ARBA" id="ARBA00004236"/>
    </source>
</evidence>
<evidence type="ECO:0000256" key="6">
    <source>
        <dbReference type="ARBA" id="ARBA00022475"/>
    </source>
</evidence>
<keyword evidence="10" id="KW-0325">Glycoprotein</keyword>
<dbReference type="EC" id="3.1.3.80" evidence="3"/>
<evidence type="ECO:0000256" key="17">
    <source>
        <dbReference type="SAM" id="SignalP"/>
    </source>
</evidence>
<evidence type="ECO:0000256" key="3">
    <source>
        <dbReference type="ARBA" id="ARBA00012976"/>
    </source>
</evidence>
<evidence type="ECO:0000313" key="18">
    <source>
        <dbReference type="EMBL" id="MBY76170.1"/>
    </source>
</evidence>
<dbReference type="GO" id="GO:0003993">
    <property type="term" value="F:acid phosphatase activity"/>
    <property type="evidence" value="ECO:0007669"/>
    <property type="project" value="TreeGrafter"/>
</dbReference>
<comment type="catalytic activity">
    <reaction evidence="14">
        <text>1D-myo-inositol hexakisphosphate + H2O = 1D-myo-inositol 1,2,4,5,6-pentakisphosphate + phosphate</text>
        <dbReference type="Rhea" id="RHEA:16989"/>
        <dbReference type="ChEBI" id="CHEBI:15377"/>
        <dbReference type="ChEBI" id="CHEBI:43474"/>
        <dbReference type="ChEBI" id="CHEBI:57798"/>
        <dbReference type="ChEBI" id="CHEBI:58130"/>
        <dbReference type="EC" id="3.1.3.62"/>
    </reaction>
    <physiologicalReaction direction="left-to-right" evidence="14">
        <dbReference type="Rhea" id="RHEA:16990"/>
    </physiologicalReaction>
</comment>
<keyword evidence="16" id="KW-1015">Disulfide bond</keyword>
<organism evidence="18">
    <name type="scientific">Sipha flava</name>
    <name type="common">yellow sugarcane aphid</name>
    <dbReference type="NCBI Taxonomy" id="143950"/>
    <lineage>
        <taxon>Eukaryota</taxon>
        <taxon>Metazoa</taxon>
        <taxon>Ecdysozoa</taxon>
        <taxon>Arthropoda</taxon>
        <taxon>Hexapoda</taxon>
        <taxon>Insecta</taxon>
        <taxon>Pterygota</taxon>
        <taxon>Neoptera</taxon>
        <taxon>Paraneoptera</taxon>
        <taxon>Hemiptera</taxon>
        <taxon>Sternorrhyncha</taxon>
        <taxon>Aphidomorpha</taxon>
        <taxon>Aphidoidea</taxon>
        <taxon>Aphididae</taxon>
        <taxon>Sipha</taxon>
    </lineage>
</organism>
<reference evidence="20" key="2">
    <citation type="submission" date="2025-04" db="UniProtKB">
        <authorList>
            <consortium name="RefSeq"/>
        </authorList>
    </citation>
    <scope>IDENTIFICATION</scope>
    <source>
        <tissue evidence="20">Whole body</tissue>
    </source>
</reference>
<evidence type="ECO:0000256" key="8">
    <source>
        <dbReference type="ARBA" id="ARBA00022801"/>
    </source>
</evidence>
<name>A0A2S2QF70_9HEMI</name>
<evidence type="ECO:0000313" key="19">
    <source>
        <dbReference type="Proteomes" id="UP000694846"/>
    </source>
</evidence>
<evidence type="ECO:0000256" key="14">
    <source>
        <dbReference type="ARBA" id="ARBA00043691"/>
    </source>
</evidence>
<dbReference type="InterPro" id="IPR029033">
    <property type="entry name" value="His_PPase_superfam"/>
</dbReference>
<evidence type="ECO:0000256" key="13">
    <source>
        <dbReference type="ARBA" id="ARBA00043671"/>
    </source>
</evidence>
<dbReference type="OrthoDB" id="6509975at2759"/>
<dbReference type="RefSeq" id="XP_025406685.1">
    <property type="nucleotide sequence ID" value="XM_025550900.1"/>
</dbReference>
<evidence type="ECO:0000256" key="7">
    <source>
        <dbReference type="ARBA" id="ARBA00022729"/>
    </source>
</evidence>
<sequence length="418" mass="49173">MKLLVIIILQISFNFVKCYPYRLYEHINDRYRFFSTATVYKYVAPVVRFPESNCEVLQIWMVVRHGTRFPSNNIIANISELHNYLSINKMTSQLKNEEVDKLNLWTFKLKDEHAEKIIEQGYNDMTFLGRNIRNLYKDIFKDNFNSQDFKVIVSPETRCKESAIMFLNEAFQKVIDENELEKMDLFDARFNLVNRVKTMVTDFETNFINGPEIHKVIENVARILGLDNLLDFNIVKAMHDACRYQKAKDINFDSPWCAVFTDDDLKVLEYYYDLKYYYSHGYGNMNNVQESMAIIQDLINNFDNKDQNKSGPKGVFYFGHTANVFSVIVGLGYAKDTIHLTDTNFASMKDRKWRTSYLDPFSSNIRAVLYKCGNDIKVTFFINDAPMYVEQYDCTLCSWDSIKQLLDSQYDQLIQIDK</sequence>
<reference evidence="18" key="1">
    <citation type="submission" date="2018-04" db="EMBL/GenBank/DDBJ databases">
        <title>Transcriptome assembly of Sipha flava.</title>
        <authorList>
            <person name="Scully E.D."/>
            <person name="Geib S.M."/>
            <person name="Palmer N.A."/>
            <person name="Koch K."/>
            <person name="Bradshaw J."/>
            <person name="Heng-Moss T."/>
            <person name="Sarath G."/>
        </authorList>
    </citation>
    <scope>NUCLEOTIDE SEQUENCE</scope>
</reference>
<dbReference type="PROSITE" id="PS00616">
    <property type="entry name" value="HIS_ACID_PHOSPHAT_1"/>
    <property type="match status" value="1"/>
</dbReference>
<protein>
    <recommendedName>
        <fullName evidence="5">Multiple inositol polyphosphate phosphatase 1</fullName>
        <ecNumber evidence="4">3.1.3.62</ecNumber>
        <ecNumber evidence="3">3.1.3.80</ecNumber>
    </recommendedName>
    <alternativeName>
        <fullName evidence="11">2,3-bisphosphoglycerate 3-phosphatase</fullName>
    </alternativeName>
</protein>